<dbReference type="OrthoDB" id="1680616at2"/>
<evidence type="ECO:0008006" key="4">
    <source>
        <dbReference type="Google" id="ProtNLM"/>
    </source>
</evidence>
<feature type="region of interest" description="Disordered" evidence="1">
    <location>
        <begin position="190"/>
        <end position="228"/>
    </location>
</feature>
<dbReference type="InterPro" id="IPR021525">
    <property type="entry name" value="DUF3189"/>
</dbReference>
<name>K6PZ87_9FIRM</name>
<dbReference type="RefSeq" id="WP_006904840.1">
    <property type="nucleotide sequence ID" value="NZ_JH976536.1"/>
</dbReference>
<evidence type="ECO:0000313" key="3">
    <source>
        <dbReference type="Proteomes" id="UP000005710"/>
    </source>
</evidence>
<sequence length="420" mass="43932">MTGGPGGAGNRLPAAAEEVAWKGDGGGPPAGSLPLVVYYCYGGTHASVVSAALHLGLLDPRRPPETAELLRLDFFDRNEREEHGRLLPMGHGSGADGVFVLGAEGAGDALARWCLGLLALAGDPHRWLFVNVLSEVNLAMKVAGFVSRRLGWPRLARPLLIQGVRAAFPHLVRRVEGARRAAARGQAGILYPGHHPATAPGRRHDGVAGPAGRSPGPPAGPGRAVDPAPAGPGDRAVFYVAGGTAHRALLAAYLHLGRLDPRRAPRPGEVAGLPLLAVPEAAEAGRIFRVGTDSCGRQVLAAGAGGPDDLAVRAAGSLRALGYLGGRGAPQPPGALDQGPLPAWRFVPVGDSLAWWEKPWLARPAEAGFDGGTPPVRGGKPRPEPPGTAGGGWRWRWQVRAWTRRWHRLAELVESARRAP</sequence>
<protein>
    <recommendedName>
        <fullName evidence="4">DUF3189 family protein</fullName>
    </recommendedName>
</protein>
<organism evidence="2 3">
    <name type="scientific">Thermaerobacter subterraneus DSM 13965</name>
    <dbReference type="NCBI Taxonomy" id="867903"/>
    <lineage>
        <taxon>Bacteria</taxon>
        <taxon>Bacillati</taxon>
        <taxon>Bacillota</taxon>
        <taxon>Clostridia</taxon>
        <taxon>Eubacteriales</taxon>
        <taxon>Clostridiales Family XVII. Incertae Sedis</taxon>
        <taxon>Thermaerobacter</taxon>
    </lineage>
</organism>
<dbReference type="HOGENOM" id="CLU_653704_0_0_9"/>
<keyword evidence="3" id="KW-1185">Reference proteome</keyword>
<reference evidence="2" key="2">
    <citation type="submission" date="2012-10" db="EMBL/GenBank/DDBJ databases">
        <title>Improved high-quality draft of Thermaerobacter subterraneus C21, DSM 13965.</title>
        <authorList>
            <consortium name="DOE Joint Genome Institute"/>
            <person name="Eisen J."/>
            <person name="Huntemann M."/>
            <person name="Wei C.-L."/>
            <person name="Han J."/>
            <person name="Detter J.C."/>
            <person name="Han C."/>
            <person name="Tapia R."/>
            <person name="Chen A."/>
            <person name="Kyrpides N."/>
            <person name="Mavromatis K."/>
            <person name="Markowitz V."/>
            <person name="Szeto E."/>
            <person name="Ivanova N."/>
            <person name="Mikhailova N."/>
            <person name="Ovchinnikova G."/>
            <person name="Pagani I."/>
            <person name="Pati A."/>
            <person name="Goodwin L."/>
            <person name="Nordberg H.P."/>
            <person name="Cantor M.N."/>
            <person name="Hua S.X."/>
            <person name="Woyke T."/>
            <person name="Eisen J."/>
            <person name="Klenk H.-P."/>
        </authorList>
    </citation>
    <scope>NUCLEOTIDE SEQUENCE [LARGE SCALE GENOMIC DNA]</scope>
    <source>
        <strain evidence="2">DSM 13965</strain>
    </source>
</reference>
<accession>K6PZ87</accession>
<gene>
    <name evidence="2" type="ORF">ThesuDRAFT_00138</name>
</gene>
<dbReference type="Proteomes" id="UP000005710">
    <property type="component" value="Unassembled WGS sequence"/>
</dbReference>
<evidence type="ECO:0000256" key="1">
    <source>
        <dbReference type="SAM" id="MobiDB-lite"/>
    </source>
</evidence>
<evidence type="ECO:0000313" key="2">
    <source>
        <dbReference type="EMBL" id="EKP93894.1"/>
    </source>
</evidence>
<feature type="region of interest" description="Disordered" evidence="1">
    <location>
        <begin position="365"/>
        <end position="392"/>
    </location>
</feature>
<dbReference type="AlphaFoldDB" id="K6PZ87"/>
<reference evidence="2" key="1">
    <citation type="submission" date="2010-10" db="EMBL/GenBank/DDBJ databases">
        <authorList>
            <consortium name="US DOE Joint Genome Institute (JGI-PGF)"/>
            <person name="Lucas S."/>
            <person name="Copeland A."/>
            <person name="Lapidus A."/>
            <person name="Bruce D."/>
            <person name="Goodwin L."/>
            <person name="Pitluck S."/>
            <person name="Kyrpides N."/>
            <person name="Mavromatis K."/>
            <person name="Detter J.C."/>
            <person name="Han C."/>
            <person name="Land M."/>
            <person name="Hauser L."/>
            <person name="Markowitz V."/>
            <person name="Cheng J.-F."/>
            <person name="Hugenholtz P."/>
            <person name="Woyke T."/>
            <person name="Wu D."/>
            <person name="Pukall R."/>
            <person name="Wahrenburg C."/>
            <person name="Brambilla E."/>
            <person name="Klenk H.-P."/>
            <person name="Eisen J.A."/>
        </authorList>
    </citation>
    <scope>NUCLEOTIDE SEQUENCE [LARGE SCALE GENOMIC DNA]</scope>
    <source>
        <strain evidence="2">DSM 13965</strain>
    </source>
</reference>
<comment type="caution">
    <text evidence="2">The sequence shown here is derived from an EMBL/GenBank/DDBJ whole genome shotgun (WGS) entry which is preliminary data.</text>
</comment>
<dbReference type="eggNOG" id="ENOG5032S9W">
    <property type="taxonomic scope" value="Bacteria"/>
</dbReference>
<proteinExistence type="predicted"/>
<dbReference type="EMBL" id="AENY02000004">
    <property type="protein sequence ID" value="EKP93894.1"/>
    <property type="molecule type" value="Genomic_DNA"/>
</dbReference>
<dbReference type="STRING" id="867903.ThesuDRAFT_00138"/>
<dbReference type="Pfam" id="PF11385">
    <property type="entry name" value="DUF3189"/>
    <property type="match status" value="2"/>
</dbReference>